<comment type="caution">
    <text evidence="1">The sequence shown here is derived from an EMBL/GenBank/DDBJ whole genome shotgun (WGS) entry which is preliminary data.</text>
</comment>
<keyword evidence="2" id="KW-1185">Reference proteome</keyword>
<reference evidence="1 2" key="1">
    <citation type="submission" date="2019-01" db="EMBL/GenBank/DDBJ databases">
        <title>Sequencing of cultivated peanut Arachis hypogaea provides insights into genome evolution and oil improvement.</title>
        <authorList>
            <person name="Chen X."/>
        </authorList>
    </citation>
    <scope>NUCLEOTIDE SEQUENCE [LARGE SCALE GENOMIC DNA]</scope>
    <source>
        <strain evidence="2">cv. Fuhuasheng</strain>
        <tissue evidence="1">Leaves</tissue>
    </source>
</reference>
<protein>
    <submittedName>
        <fullName evidence="1">Uncharacterized protein</fullName>
    </submittedName>
</protein>
<accession>A0A444ZLB6</accession>
<proteinExistence type="predicted"/>
<evidence type="ECO:0000313" key="1">
    <source>
        <dbReference type="EMBL" id="RYR14979.1"/>
    </source>
</evidence>
<evidence type="ECO:0000313" key="2">
    <source>
        <dbReference type="Proteomes" id="UP000289738"/>
    </source>
</evidence>
<sequence length="11" mass="1198">MCSGMRLCALL</sequence>
<gene>
    <name evidence="1" type="ORF">Ahy_B04g071703</name>
</gene>
<dbReference type="Proteomes" id="UP000289738">
    <property type="component" value="Chromosome B04"/>
</dbReference>
<name>A0A444ZLB6_ARAHY</name>
<organism evidence="1 2">
    <name type="scientific">Arachis hypogaea</name>
    <name type="common">Peanut</name>
    <dbReference type="NCBI Taxonomy" id="3818"/>
    <lineage>
        <taxon>Eukaryota</taxon>
        <taxon>Viridiplantae</taxon>
        <taxon>Streptophyta</taxon>
        <taxon>Embryophyta</taxon>
        <taxon>Tracheophyta</taxon>
        <taxon>Spermatophyta</taxon>
        <taxon>Magnoliopsida</taxon>
        <taxon>eudicotyledons</taxon>
        <taxon>Gunneridae</taxon>
        <taxon>Pentapetalae</taxon>
        <taxon>rosids</taxon>
        <taxon>fabids</taxon>
        <taxon>Fabales</taxon>
        <taxon>Fabaceae</taxon>
        <taxon>Papilionoideae</taxon>
        <taxon>50 kb inversion clade</taxon>
        <taxon>dalbergioids sensu lato</taxon>
        <taxon>Dalbergieae</taxon>
        <taxon>Pterocarpus clade</taxon>
        <taxon>Arachis</taxon>
    </lineage>
</organism>
<dbReference type="EMBL" id="SDMP01000014">
    <property type="protein sequence ID" value="RYR14979.1"/>
    <property type="molecule type" value="Genomic_DNA"/>
</dbReference>